<feature type="transmembrane region" description="Helical" evidence="2">
    <location>
        <begin position="100"/>
        <end position="121"/>
    </location>
</feature>
<reference evidence="3" key="1">
    <citation type="submission" date="2020-05" db="EMBL/GenBank/DDBJ databases">
        <title>Mycena genomes resolve the evolution of fungal bioluminescence.</title>
        <authorList>
            <person name="Tsai I.J."/>
        </authorList>
    </citation>
    <scope>NUCLEOTIDE SEQUENCE</scope>
    <source>
        <strain evidence="3">160909Yilan</strain>
    </source>
</reference>
<feature type="transmembrane region" description="Helical" evidence="2">
    <location>
        <begin position="44"/>
        <end position="66"/>
    </location>
</feature>
<evidence type="ECO:0000313" key="3">
    <source>
        <dbReference type="EMBL" id="KAF7343503.1"/>
    </source>
</evidence>
<feature type="transmembrane region" description="Helical" evidence="2">
    <location>
        <begin position="452"/>
        <end position="471"/>
    </location>
</feature>
<keyword evidence="2" id="KW-0472">Membrane</keyword>
<dbReference type="Proteomes" id="UP000623467">
    <property type="component" value="Unassembled WGS sequence"/>
</dbReference>
<dbReference type="AlphaFoldDB" id="A0A8H6XKV0"/>
<feature type="transmembrane region" description="Helical" evidence="2">
    <location>
        <begin position="73"/>
        <end position="94"/>
    </location>
</feature>
<gene>
    <name evidence="3" type="ORF">MSAN_01970600</name>
</gene>
<keyword evidence="2" id="KW-1133">Transmembrane helix</keyword>
<evidence type="ECO:0000256" key="1">
    <source>
        <dbReference type="SAM" id="MobiDB-lite"/>
    </source>
</evidence>
<dbReference type="OrthoDB" id="3227921at2759"/>
<dbReference type="EMBL" id="JACAZH010000023">
    <property type="protein sequence ID" value="KAF7343503.1"/>
    <property type="molecule type" value="Genomic_DNA"/>
</dbReference>
<protein>
    <submittedName>
        <fullName evidence="3">Short-chain dehydrogenase/reductase family protein</fullName>
    </submittedName>
</protein>
<feature type="transmembrane region" description="Helical" evidence="2">
    <location>
        <begin position="426"/>
        <end position="446"/>
    </location>
</feature>
<feature type="compositionally biased region" description="Basic and acidic residues" evidence="1">
    <location>
        <begin position="520"/>
        <end position="536"/>
    </location>
</feature>
<feature type="transmembrane region" description="Helical" evidence="2">
    <location>
        <begin position="174"/>
        <end position="195"/>
    </location>
</feature>
<keyword evidence="2" id="KW-0812">Transmembrane</keyword>
<accession>A0A8H6XKV0</accession>
<comment type="caution">
    <text evidence="3">The sequence shown here is derived from an EMBL/GenBank/DDBJ whole genome shotgun (WGS) entry which is preliminary data.</text>
</comment>
<keyword evidence="4" id="KW-1185">Reference proteome</keyword>
<evidence type="ECO:0000256" key="2">
    <source>
        <dbReference type="SAM" id="Phobius"/>
    </source>
</evidence>
<name>A0A8H6XKV0_9AGAR</name>
<organism evidence="3 4">
    <name type="scientific">Mycena sanguinolenta</name>
    <dbReference type="NCBI Taxonomy" id="230812"/>
    <lineage>
        <taxon>Eukaryota</taxon>
        <taxon>Fungi</taxon>
        <taxon>Dikarya</taxon>
        <taxon>Basidiomycota</taxon>
        <taxon>Agaricomycotina</taxon>
        <taxon>Agaricomycetes</taxon>
        <taxon>Agaricomycetidae</taxon>
        <taxon>Agaricales</taxon>
        <taxon>Marasmiineae</taxon>
        <taxon>Mycenaceae</taxon>
        <taxon>Mycena</taxon>
    </lineage>
</organism>
<feature type="transmembrane region" description="Helical" evidence="2">
    <location>
        <begin position="20"/>
        <end position="38"/>
    </location>
</feature>
<evidence type="ECO:0000313" key="4">
    <source>
        <dbReference type="Proteomes" id="UP000623467"/>
    </source>
</evidence>
<sequence length="536" mass="58701">MPWLAYRILFSPGFRIHTTYIFLAATLCTLVFSAFGLYKGLVTLDVGIAASAASSIILHQLLIAFIGRKLYAAVDMVLTLSEFGVLMFVSYNTYMNEDAISFLSITFLGIQLLALLLLILFRASTMWASSERFYKQPFEFFGGCVVGDAQAGKHFLYAIFGRSMWRPLVRGEALLIKMLRTIVLLSLLMIGPAYLVDIAVIRPVYNSKTVTQTVLGSLSSYVPTPVNITLVCIHRLRSSQLNFPEVFAASSQMDKSAITVATPARSPTTTCPVNDLSGVMSPSFVAFIAECDGTWATDFAGGLEISINFNGTSTIAYIYVGEGDMTKTLPLIEPIVLVPGSHIFVSLALTMRTFLSNSPLDFLSRSRPQPVAMNKISTVQPDPSPSSSGLITATLRLVRVYQGLAALTYPDSTLVELRNELRDPSVLGGLSSAGGLWTFANGAFVFLFGADLLYFFLGHRPLSALGLLHIFQKRTIKRKWHEDFPALRTEGGLPGSETAGIVAFLRERLVDLGDSDPDKDELLPEKRPNDPEAQRV</sequence>
<feature type="region of interest" description="Disordered" evidence="1">
    <location>
        <begin position="512"/>
        <end position="536"/>
    </location>
</feature>
<proteinExistence type="predicted"/>